<comment type="caution">
    <text evidence="2">The sequence shown here is derived from an EMBL/GenBank/DDBJ whole genome shotgun (WGS) entry which is preliminary data.</text>
</comment>
<proteinExistence type="predicted"/>
<keyword evidence="3" id="KW-1185">Reference proteome</keyword>
<reference evidence="2" key="1">
    <citation type="submission" date="2021-01" db="EMBL/GenBank/DDBJ databases">
        <title>Metabolic potential, ecology and presence of endohyphal bacteria is reflected in genomic diversity of Mucoromycotina.</title>
        <authorList>
            <person name="Muszewska A."/>
            <person name="Okrasinska A."/>
            <person name="Steczkiewicz K."/>
            <person name="Drgas O."/>
            <person name="Orlowska M."/>
            <person name="Perlinska-Lenart U."/>
            <person name="Aleksandrzak-Piekarczyk T."/>
            <person name="Szatraj K."/>
            <person name="Zielenkiewicz U."/>
            <person name="Pilsyk S."/>
            <person name="Malc E."/>
            <person name="Mieczkowski P."/>
            <person name="Kruszewska J.S."/>
            <person name="Biernat P."/>
            <person name="Pawlowska J."/>
        </authorList>
    </citation>
    <scope>NUCLEOTIDE SEQUENCE</scope>
    <source>
        <strain evidence="2">WA0000018081</strain>
    </source>
</reference>
<dbReference type="Proteomes" id="UP000613177">
    <property type="component" value="Unassembled WGS sequence"/>
</dbReference>
<evidence type="ECO:0000256" key="1">
    <source>
        <dbReference type="SAM" id="MobiDB-lite"/>
    </source>
</evidence>
<evidence type="ECO:0000313" key="2">
    <source>
        <dbReference type="EMBL" id="KAG2231283.1"/>
    </source>
</evidence>
<feature type="compositionally biased region" description="Basic residues" evidence="1">
    <location>
        <begin position="175"/>
        <end position="189"/>
    </location>
</feature>
<feature type="region of interest" description="Disordered" evidence="1">
    <location>
        <begin position="161"/>
        <end position="210"/>
    </location>
</feature>
<dbReference type="OrthoDB" id="10473449at2759"/>
<dbReference type="EMBL" id="JAEPRE010000158">
    <property type="protein sequence ID" value="KAG2231283.1"/>
    <property type="molecule type" value="Genomic_DNA"/>
</dbReference>
<sequence>MDAYPNIVTITNAVVFSNRIFSTVNNQGVETLTFLARLLDSQVSVIIRTTAAQMREAMQPVYTRYRINALEQSSVLRIDIKGNVRRARNYSFLEQPETAPLFVLVATELHIVNIIYTIPRSISVESVVISNDETEKDVGTVNNDNDDICDNECQAGIINDDDKCKDPDYSSGDKRTRKHIPKSSSKNHKRSESLRINPRRRGRQSTPFSK</sequence>
<dbReference type="AlphaFoldDB" id="A0A8H7SNJ7"/>
<feature type="compositionally biased region" description="Basic and acidic residues" evidence="1">
    <location>
        <begin position="161"/>
        <end position="174"/>
    </location>
</feature>
<organism evidence="2 3">
    <name type="scientific">Thamnidium elegans</name>
    <dbReference type="NCBI Taxonomy" id="101142"/>
    <lineage>
        <taxon>Eukaryota</taxon>
        <taxon>Fungi</taxon>
        <taxon>Fungi incertae sedis</taxon>
        <taxon>Mucoromycota</taxon>
        <taxon>Mucoromycotina</taxon>
        <taxon>Mucoromycetes</taxon>
        <taxon>Mucorales</taxon>
        <taxon>Mucorineae</taxon>
        <taxon>Mucoraceae</taxon>
        <taxon>Thamnidium</taxon>
    </lineage>
</organism>
<protein>
    <submittedName>
        <fullName evidence="2">Uncharacterized protein</fullName>
    </submittedName>
</protein>
<accession>A0A8H7SNJ7</accession>
<evidence type="ECO:0000313" key="3">
    <source>
        <dbReference type="Proteomes" id="UP000613177"/>
    </source>
</evidence>
<gene>
    <name evidence="2" type="ORF">INT48_008490</name>
</gene>
<name>A0A8H7SNJ7_9FUNG</name>